<reference evidence="20 21" key="1">
    <citation type="submission" date="2015-07" db="EMBL/GenBank/DDBJ databases">
        <title>Comparative genomics of the Sigatoka disease complex on banana suggests a link between parallel evolutionary changes in Pseudocercospora fijiensis and Pseudocercospora eumusae and increased virulence on the banana host.</title>
        <authorList>
            <person name="Chang T.-C."/>
            <person name="Salvucci A."/>
            <person name="Crous P.W."/>
            <person name="Stergiopoulos I."/>
        </authorList>
    </citation>
    <scope>NUCLEOTIDE SEQUENCE [LARGE SCALE GENOMIC DNA]</scope>
    <source>
        <strain evidence="20 21">CBS 116634</strain>
    </source>
</reference>
<dbReference type="UniPathway" id="UPA00051">
    <property type="reaction ID" value="UER00464"/>
</dbReference>
<sequence length="1354" mass="150423">MEGGGGIGATVMSPLGKRKRSPSTNIERTPQPKHPYLSGNFAPIQQTLPLTPCTYTGRIPEELADGEYVRNGSNPVSNSDLGRDAHWFDGDGMLSGVSFGKDEHTGEIKPEFVNQFVLTDLYLNAKSNARLGVPILPSIATLVNPLASFIFVTLRILRTILLVILSHLPGSRQKIKKISVANTNVVYHDGRAMAFCESGPPMRVQLPGLETVGWFNGAVAEGEPARESEEKEAVLGENSGLISFMREWTTAHPKVDPQTKEMLMFHSSFAPPYVQYSIIPQTARAEEEGAASPTRKILNAGVPGIKSAKMMHDFGVSSAYTIIMDLPLSLDPLNQLKGLPPVSYNPNRPSRFGVFPRRDPKQTKWFETNACCIFHTANTWDERALDGSTTSVSMLACRLTSATLIYAAGNMAPPVPPQAKALEETEVKRRTMPFFSKYDPEVDASFVESYDEKEPLLRVPSLEEHLLKDPFAEEQCRLYYYNFDLGSGAISHQWALSAVPFEFPSVRPDLEMSQARYVYGCSTTTTDFGSALGKATKIDALVKIDAAKLIQRGRTLPPKSVTGVVDGRTMSQVLISRDPHDPIRVFRMPEGWFAQEPRFVPRERSAHERQLNDEPLDEDDGYLLFYAFDETQLLASGEVPDDTLNDKRAKSELWIVNAKNMRDVIARIHLPQRVPYGLHGSWFSAEQIAEQRPVDSIRSMDEVMRERDDNGLWMKRLPACSPGWFLTSCFQMSLDDDGGMININAFVFHGPMHQAKTQTLCPKVQGRCSVGDQQKHCSYFSTHKKHFRFRMETAKHTIHEQGHATEVKMPELSNKFPAKRCGVLGATGSVGQRFILLLALHPHFKLTAVGASPRSAGKKYKDAVKWKQAMAMSKELGDLVVKNCTPEEFRDEVDIVFSGLDSDVAGETEMAFLKANIPTFSNAKNYRRDPLVPLVVPTVNLPHLGLIPHQRKEHKLEKGFLVCNSNCAVIGIVIPFAALQAKFGPINTVSVVTMQAVSGAGYPGVSSMDIVDNVVPFISGEEDKLETEARKILGGINADKNAFEEQSALRISAACNRVPVLDGHTACVSLKFEKQPPPSAQEVIAALREYTSDAQKLGCPSAPSQAIVVFDEPDRPQPRLDRELEKGYAVSVGRVREDESGIFDIKFVALSHNTVIGAAGSSILNAEAAVLKGACYDFGWPYTHACELARLVKRVERATQLVSLSMPEGPVIVTQARIESVQPVRRKEEKRWHVDEYSRLSWSLAFASRWARRSVSAVQREFNKERWTPKLPYITEAALVEEAKTIDYAVHLLPLSKCDIVEHATYNTEWSYTVEGLFRAHMRLLDNDNFEQYLYVNQASIALLSLLASIAILI</sequence>
<dbReference type="InterPro" id="IPR005676">
    <property type="entry name" value="Asp_semi-ald_DH_pep-lack"/>
</dbReference>
<evidence type="ECO:0000259" key="19">
    <source>
        <dbReference type="SMART" id="SM00859"/>
    </source>
</evidence>
<evidence type="ECO:0000256" key="14">
    <source>
        <dbReference type="ARBA" id="ARBA00049864"/>
    </source>
</evidence>
<keyword evidence="8 17" id="KW-0479">Metal-binding</keyword>
<dbReference type="GO" id="GO:0016702">
    <property type="term" value="F:oxidoreductase activity, acting on single donors with incorporation of molecular oxygen, incorporation of two atoms of oxygen"/>
    <property type="evidence" value="ECO:0007669"/>
    <property type="project" value="InterPro"/>
</dbReference>
<evidence type="ECO:0000256" key="9">
    <source>
        <dbReference type="ARBA" id="ARBA00022857"/>
    </source>
</evidence>
<dbReference type="PROSITE" id="PS01103">
    <property type="entry name" value="ASD"/>
    <property type="match status" value="1"/>
</dbReference>
<dbReference type="GO" id="GO:0009088">
    <property type="term" value="P:threonine biosynthetic process"/>
    <property type="evidence" value="ECO:0007669"/>
    <property type="project" value="UniProtKB-UniPathway"/>
</dbReference>
<dbReference type="NCBIfam" id="NF006416">
    <property type="entry name" value="PRK08664.1"/>
    <property type="match status" value="1"/>
</dbReference>
<comment type="pathway">
    <text evidence="1">Amino-acid biosynthesis; L-methionine biosynthesis via de novo pathway; L-homoserine from L-aspartate: step 2/3.</text>
</comment>
<evidence type="ECO:0000256" key="8">
    <source>
        <dbReference type="ARBA" id="ARBA00022723"/>
    </source>
</evidence>
<dbReference type="InterPro" id="IPR012280">
    <property type="entry name" value="Semialdhyde_DH_dimer_dom"/>
</dbReference>
<dbReference type="EMBL" id="LFZO01000110">
    <property type="protein sequence ID" value="KXT13589.1"/>
    <property type="molecule type" value="Genomic_DNA"/>
</dbReference>
<dbReference type="STRING" id="113226.A0A139IFX6"/>
<dbReference type="GO" id="GO:0046872">
    <property type="term" value="F:metal ion binding"/>
    <property type="evidence" value="ECO:0007669"/>
    <property type="project" value="UniProtKB-KW"/>
</dbReference>
<dbReference type="GO" id="GO:0050661">
    <property type="term" value="F:NADP binding"/>
    <property type="evidence" value="ECO:0007669"/>
    <property type="project" value="InterPro"/>
</dbReference>
<dbReference type="Pfam" id="PF01118">
    <property type="entry name" value="Semialdhyde_dh"/>
    <property type="match status" value="1"/>
</dbReference>
<dbReference type="GO" id="GO:0046983">
    <property type="term" value="F:protein dimerization activity"/>
    <property type="evidence" value="ECO:0007669"/>
    <property type="project" value="InterPro"/>
</dbReference>
<evidence type="ECO:0000313" key="20">
    <source>
        <dbReference type="EMBL" id="KXT13589.1"/>
    </source>
</evidence>
<dbReference type="SUPFAM" id="SSF55347">
    <property type="entry name" value="Glyceraldehyde-3-phosphate dehydrogenase-like, C-terminal domain"/>
    <property type="match status" value="1"/>
</dbReference>
<evidence type="ECO:0000256" key="11">
    <source>
        <dbReference type="ARBA" id="ARBA00023004"/>
    </source>
</evidence>
<dbReference type="InterPro" id="IPR036291">
    <property type="entry name" value="NAD(P)-bd_dom_sf"/>
</dbReference>
<comment type="pathway">
    <text evidence="2">Amino-acid biosynthesis; L-threonine biosynthesis; L-threonine from L-aspartate: step 2/5.</text>
</comment>
<comment type="catalytic activity">
    <reaction evidence="14">
        <text>L-aspartate 4-semialdehyde + phosphate + NADP(+) = 4-phospho-L-aspartate + NADPH + H(+)</text>
        <dbReference type="Rhea" id="RHEA:24284"/>
        <dbReference type="ChEBI" id="CHEBI:15378"/>
        <dbReference type="ChEBI" id="CHEBI:43474"/>
        <dbReference type="ChEBI" id="CHEBI:57535"/>
        <dbReference type="ChEBI" id="CHEBI:57783"/>
        <dbReference type="ChEBI" id="CHEBI:58349"/>
        <dbReference type="ChEBI" id="CHEBI:537519"/>
        <dbReference type="EC" id="1.2.1.11"/>
    </reaction>
    <physiologicalReaction direction="right-to-left" evidence="14">
        <dbReference type="Rhea" id="RHEA:24286"/>
    </physiologicalReaction>
</comment>
<dbReference type="CDD" id="cd02315">
    <property type="entry name" value="ScASADH_like_N"/>
    <property type="match status" value="1"/>
</dbReference>
<dbReference type="FunFam" id="3.30.360.10:FF:000016">
    <property type="entry name" value="Probable aspartate-semialdehyde dehydrogenase"/>
    <property type="match status" value="1"/>
</dbReference>
<dbReference type="CDD" id="cd18130">
    <property type="entry name" value="ASADH_C_arch_fung_like"/>
    <property type="match status" value="1"/>
</dbReference>
<evidence type="ECO:0000256" key="12">
    <source>
        <dbReference type="ARBA" id="ARBA00023167"/>
    </source>
</evidence>
<evidence type="ECO:0000256" key="15">
    <source>
        <dbReference type="ARBA" id="ARBA00049950"/>
    </source>
</evidence>
<evidence type="ECO:0000256" key="16">
    <source>
        <dbReference type="ARBA" id="ARBA00050041"/>
    </source>
</evidence>
<dbReference type="Gene3D" id="3.30.360.10">
    <property type="entry name" value="Dihydrodipicolinate Reductase, domain 2"/>
    <property type="match status" value="1"/>
</dbReference>
<proteinExistence type="inferred from homology"/>
<dbReference type="GO" id="GO:0004073">
    <property type="term" value="F:aspartate-semialdehyde dehydrogenase activity"/>
    <property type="evidence" value="ECO:0007669"/>
    <property type="project" value="UniProtKB-EC"/>
</dbReference>
<dbReference type="Pfam" id="PF03055">
    <property type="entry name" value="RPE65"/>
    <property type="match status" value="1"/>
</dbReference>
<dbReference type="Gene3D" id="3.40.50.720">
    <property type="entry name" value="NAD(P)-binding Rossmann-like Domain"/>
    <property type="match status" value="1"/>
</dbReference>
<keyword evidence="6" id="KW-0028">Amino-acid biosynthesis</keyword>
<dbReference type="SUPFAM" id="SSF51735">
    <property type="entry name" value="NAD(P)-binding Rossmann-fold domains"/>
    <property type="match status" value="1"/>
</dbReference>
<dbReference type="OrthoDB" id="1069523at2759"/>
<evidence type="ECO:0000313" key="21">
    <source>
        <dbReference type="Proteomes" id="UP000073492"/>
    </source>
</evidence>
<feature type="domain" description="Semialdehyde dehydrogenase NAD-binding" evidence="19">
    <location>
        <begin position="820"/>
        <end position="947"/>
    </location>
</feature>
<organism evidence="20 21">
    <name type="scientific">Pseudocercospora musae</name>
    <dbReference type="NCBI Taxonomy" id="113226"/>
    <lineage>
        <taxon>Eukaryota</taxon>
        <taxon>Fungi</taxon>
        <taxon>Dikarya</taxon>
        <taxon>Ascomycota</taxon>
        <taxon>Pezizomycotina</taxon>
        <taxon>Dothideomycetes</taxon>
        <taxon>Dothideomycetidae</taxon>
        <taxon>Mycosphaerellales</taxon>
        <taxon>Mycosphaerellaceae</taxon>
        <taxon>Pseudocercospora</taxon>
    </lineage>
</organism>
<dbReference type="PANTHER" id="PTHR46718:SF1">
    <property type="entry name" value="ASPARTATE-SEMIALDEHYDE DEHYDROGENASE"/>
    <property type="match status" value="1"/>
</dbReference>
<feature type="region of interest" description="Disordered" evidence="18">
    <location>
        <begin position="1"/>
        <end position="41"/>
    </location>
</feature>
<comment type="caution">
    <text evidence="20">The sequence shown here is derived from an EMBL/GenBank/DDBJ whole genome shotgun (WGS) entry which is preliminary data.</text>
</comment>
<keyword evidence="21" id="KW-1185">Reference proteome</keyword>
<feature type="binding site" evidence="17">
    <location>
        <position position="679"/>
    </location>
    <ligand>
        <name>Fe cation</name>
        <dbReference type="ChEBI" id="CHEBI:24875"/>
        <note>catalytic</note>
    </ligand>
</feature>
<evidence type="ECO:0000256" key="13">
    <source>
        <dbReference type="ARBA" id="ARBA00044762"/>
    </source>
</evidence>
<comment type="subunit">
    <text evidence="13">Homotetramer; dimer of dimers.</text>
</comment>
<dbReference type="Pfam" id="PF02774">
    <property type="entry name" value="Semialdhyde_dhC"/>
    <property type="match status" value="1"/>
</dbReference>
<dbReference type="InterPro" id="IPR000319">
    <property type="entry name" value="Asp-semialdehyde_DH_CS"/>
</dbReference>
<dbReference type="UniPathway" id="UPA00034">
    <property type="reaction ID" value="UER00016"/>
</dbReference>
<dbReference type="EC" id="1.2.1.11" evidence="5"/>
<feature type="binding site" evidence="17">
    <location>
        <position position="312"/>
    </location>
    <ligand>
        <name>Fe cation</name>
        <dbReference type="ChEBI" id="CHEBI:24875"/>
        <note>catalytic</note>
    </ligand>
</feature>
<dbReference type="GO" id="GO:0051287">
    <property type="term" value="F:NAD binding"/>
    <property type="evidence" value="ECO:0007669"/>
    <property type="project" value="InterPro"/>
</dbReference>
<keyword evidence="9" id="KW-0521">NADP</keyword>
<dbReference type="InterPro" id="IPR051823">
    <property type="entry name" value="ASADH-related"/>
</dbReference>
<comment type="similarity">
    <text evidence="4">Belongs to the aspartate-semialdehyde dehydrogenase family.</text>
</comment>
<gene>
    <name evidence="20" type="ORF">AC579_8502</name>
</gene>
<evidence type="ECO:0000256" key="7">
    <source>
        <dbReference type="ARBA" id="ARBA00022697"/>
    </source>
</evidence>
<evidence type="ECO:0000256" key="3">
    <source>
        <dbReference type="ARBA" id="ARBA00006787"/>
    </source>
</evidence>
<keyword evidence="7" id="KW-0791">Threonine biosynthesis</keyword>
<evidence type="ECO:0000256" key="18">
    <source>
        <dbReference type="SAM" id="MobiDB-lite"/>
    </source>
</evidence>
<protein>
    <recommendedName>
        <fullName evidence="16">Aspartate-semialdehyde dehydrogenase</fullName>
        <ecNumber evidence="5">1.2.1.11</ecNumber>
    </recommendedName>
</protein>
<name>A0A139IFX6_9PEZI</name>
<accession>A0A139IFX6</accession>
<keyword evidence="10" id="KW-0560">Oxidoreductase</keyword>
<dbReference type="Proteomes" id="UP000073492">
    <property type="component" value="Unassembled WGS sequence"/>
</dbReference>
<evidence type="ECO:0000256" key="5">
    <source>
        <dbReference type="ARBA" id="ARBA00013120"/>
    </source>
</evidence>
<dbReference type="SMART" id="SM00859">
    <property type="entry name" value="Semialdhyde_dh"/>
    <property type="match status" value="1"/>
</dbReference>
<keyword evidence="11 17" id="KW-0408">Iron</keyword>
<dbReference type="InterPro" id="IPR000534">
    <property type="entry name" value="Semialdehyde_DH_NAD-bd"/>
</dbReference>
<evidence type="ECO:0000256" key="1">
    <source>
        <dbReference type="ARBA" id="ARBA00005021"/>
    </source>
</evidence>
<dbReference type="NCBIfam" id="TIGR00978">
    <property type="entry name" value="asd_EA"/>
    <property type="match status" value="1"/>
</dbReference>
<dbReference type="FunFam" id="3.40.50.720:FF:000200">
    <property type="entry name" value="Aspartate-semialdehyde dehydrogenase"/>
    <property type="match status" value="1"/>
</dbReference>
<dbReference type="UniPathway" id="UPA00050">
    <property type="reaction ID" value="UER00463"/>
</dbReference>
<keyword evidence="12" id="KW-0486">Methionine biosynthesis</keyword>
<evidence type="ECO:0000256" key="2">
    <source>
        <dbReference type="ARBA" id="ARBA00005097"/>
    </source>
</evidence>
<comment type="function">
    <text evidence="15">Catalyzes the NADPH-dependent formation of L-aspartate 4-semialdehyde (L-ASA) by the reductive dephosphorylation of 4-phospho-L-aspartate. Mediates the second step in the biosynthesis of amino acids that derive from aspartate (the aspartate family of amino acids), including methioinine and threonine, the latter of which is a precursor to isoleucine.</text>
</comment>
<feature type="binding site" evidence="17">
    <location>
        <position position="375"/>
    </location>
    <ligand>
        <name>Fe cation</name>
        <dbReference type="ChEBI" id="CHEBI:24875"/>
        <note>catalytic</note>
    </ligand>
</feature>
<comment type="similarity">
    <text evidence="3">Belongs to the carotenoid oxygenase family.</text>
</comment>
<evidence type="ECO:0000256" key="17">
    <source>
        <dbReference type="PIRSR" id="PIRSR604294-1"/>
    </source>
</evidence>
<evidence type="ECO:0000256" key="6">
    <source>
        <dbReference type="ARBA" id="ARBA00022605"/>
    </source>
</evidence>
<feature type="binding site" evidence="17">
    <location>
        <position position="252"/>
    </location>
    <ligand>
        <name>Fe cation</name>
        <dbReference type="ChEBI" id="CHEBI:24875"/>
        <note>catalytic</note>
    </ligand>
</feature>
<dbReference type="PANTHER" id="PTHR46718">
    <property type="entry name" value="ASPARTATE-SEMIALDEHYDE DEHYDROGENASE"/>
    <property type="match status" value="1"/>
</dbReference>
<dbReference type="InterPro" id="IPR004294">
    <property type="entry name" value="Carotenoid_Oase"/>
</dbReference>
<dbReference type="GO" id="GO:0009089">
    <property type="term" value="P:lysine biosynthetic process via diaminopimelate"/>
    <property type="evidence" value="ECO:0007669"/>
    <property type="project" value="UniProtKB-UniPathway"/>
</dbReference>
<dbReference type="GO" id="GO:0071266">
    <property type="term" value="P:'de novo' L-methionine biosynthetic process"/>
    <property type="evidence" value="ECO:0007669"/>
    <property type="project" value="UniProtKB-ARBA"/>
</dbReference>
<comment type="cofactor">
    <cofactor evidence="17">
        <name>Fe(2+)</name>
        <dbReference type="ChEBI" id="CHEBI:29033"/>
    </cofactor>
    <text evidence="17">Binds 1 Fe(2+) ion per subunit.</text>
</comment>
<evidence type="ECO:0000256" key="10">
    <source>
        <dbReference type="ARBA" id="ARBA00023002"/>
    </source>
</evidence>
<evidence type="ECO:0000256" key="4">
    <source>
        <dbReference type="ARBA" id="ARBA00010584"/>
    </source>
</evidence>